<evidence type="ECO:0000313" key="2">
    <source>
        <dbReference type="Proteomes" id="UP000030416"/>
    </source>
</evidence>
<protein>
    <submittedName>
        <fullName evidence="1">Uncharacterized protein</fullName>
    </submittedName>
</protein>
<comment type="caution">
    <text evidence="1">The sequence shown here is derived from an EMBL/GenBank/DDBJ whole genome shotgun (WGS) entry which is preliminary data.</text>
</comment>
<evidence type="ECO:0000313" key="1">
    <source>
        <dbReference type="EMBL" id="KGR80244.1"/>
    </source>
</evidence>
<proteinExistence type="predicted"/>
<dbReference type="EMBL" id="JPVN01000002">
    <property type="protein sequence ID" value="KGR80244.1"/>
    <property type="molecule type" value="Genomic_DNA"/>
</dbReference>
<name>A0A0A3I695_9BACL</name>
<reference evidence="1 2" key="1">
    <citation type="submission" date="2014-02" db="EMBL/GenBank/DDBJ databases">
        <title>Draft genome sequence of Lysinibacillus manganicus DSM 26584T.</title>
        <authorList>
            <person name="Zhang F."/>
            <person name="Wang G."/>
            <person name="Zhang L."/>
        </authorList>
    </citation>
    <scope>NUCLEOTIDE SEQUENCE [LARGE SCALE GENOMIC DNA]</scope>
    <source>
        <strain evidence="1 2">DSM 26584</strain>
    </source>
</reference>
<dbReference type="AlphaFoldDB" id="A0A0A3I695"/>
<accession>A0A0A3I695</accession>
<keyword evidence="2" id="KW-1185">Reference proteome</keyword>
<dbReference type="Proteomes" id="UP000030416">
    <property type="component" value="Unassembled WGS sequence"/>
</dbReference>
<dbReference type="OrthoDB" id="292377at2"/>
<gene>
    <name evidence="1" type="ORF">CD29_02500</name>
</gene>
<dbReference type="STRING" id="1384049.CD29_02500"/>
<sequence length="163" mass="19169">MKILSSLNDNYKLEERKFESQRKEMAKAYKRSSTFIEASKNPVNNLINDLLKSEIDLPKQLLKPIINTEISLAELEVASSSHFDDGEFELNRFHHLKNDILHRYEKTKTDYLATTYETAIKENIFRNDLKYRKFQKAISSYKFHMNLAHNTFVNGKSQYIITA</sequence>
<dbReference type="RefSeq" id="WP_036182459.1">
    <property type="nucleotide sequence ID" value="NZ_AVDA01000002.1"/>
</dbReference>
<organism evidence="1 2">
    <name type="scientific">Ureibacillus manganicus DSM 26584</name>
    <dbReference type="NCBI Taxonomy" id="1384049"/>
    <lineage>
        <taxon>Bacteria</taxon>
        <taxon>Bacillati</taxon>
        <taxon>Bacillota</taxon>
        <taxon>Bacilli</taxon>
        <taxon>Bacillales</taxon>
        <taxon>Caryophanaceae</taxon>
        <taxon>Ureibacillus</taxon>
    </lineage>
</organism>